<proteinExistence type="predicted"/>
<evidence type="ECO:0000256" key="1">
    <source>
        <dbReference type="SAM" id="MobiDB-lite"/>
    </source>
</evidence>
<evidence type="ECO:0000313" key="3">
    <source>
        <dbReference type="EMBL" id="MFC6884842.1"/>
    </source>
</evidence>
<gene>
    <name evidence="3" type="ORF">ACFQKB_34140</name>
</gene>
<dbReference type="SUPFAM" id="SSF49899">
    <property type="entry name" value="Concanavalin A-like lectins/glucanases"/>
    <property type="match status" value="1"/>
</dbReference>
<dbReference type="EMBL" id="JBHSXS010000031">
    <property type="protein sequence ID" value="MFC6884842.1"/>
    <property type="molecule type" value="Genomic_DNA"/>
</dbReference>
<dbReference type="Gene3D" id="2.60.120.200">
    <property type="match status" value="1"/>
</dbReference>
<keyword evidence="4" id="KW-1185">Reference proteome</keyword>
<reference evidence="4" key="1">
    <citation type="journal article" date="2019" name="Int. J. Syst. Evol. Microbiol.">
        <title>The Global Catalogue of Microorganisms (GCM) 10K type strain sequencing project: providing services to taxonomists for standard genome sequencing and annotation.</title>
        <authorList>
            <consortium name="The Broad Institute Genomics Platform"/>
            <consortium name="The Broad Institute Genome Sequencing Center for Infectious Disease"/>
            <person name="Wu L."/>
            <person name="Ma J."/>
        </authorList>
    </citation>
    <scope>NUCLEOTIDE SEQUENCE [LARGE SCALE GENOMIC DNA]</scope>
    <source>
        <strain evidence="4">JCM 3369</strain>
    </source>
</reference>
<protein>
    <recommendedName>
        <fullName evidence="5">Glycosyl hydrolases family 16</fullName>
    </recommendedName>
</protein>
<feature type="signal peptide" evidence="2">
    <location>
        <begin position="1"/>
        <end position="41"/>
    </location>
</feature>
<dbReference type="RefSeq" id="WP_241684690.1">
    <property type="nucleotide sequence ID" value="NZ_JBHSXE010000001.1"/>
</dbReference>
<name>A0ABW2CSV0_9ACTN</name>
<dbReference type="Proteomes" id="UP001596380">
    <property type="component" value="Unassembled WGS sequence"/>
</dbReference>
<keyword evidence="2" id="KW-0732">Signal</keyword>
<comment type="caution">
    <text evidence="3">The sequence shown here is derived from an EMBL/GenBank/DDBJ whole genome shotgun (WGS) entry which is preliminary data.</text>
</comment>
<feature type="chain" id="PRO_5045850444" description="Glycosyl hydrolases family 16" evidence="2">
    <location>
        <begin position="42"/>
        <end position="306"/>
    </location>
</feature>
<organism evidence="3 4">
    <name type="scientific">Actinomadura yumaensis</name>
    <dbReference type="NCBI Taxonomy" id="111807"/>
    <lineage>
        <taxon>Bacteria</taxon>
        <taxon>Bacillati</taxon>
        <taxon>Actinomycetota</taxon>
        <taxon>Actinomycetes</taxon>
        <taxon>Streptosporangiales</taxon>
        <taxon>Thermomonosporaceae</taxon>
        <taxon>Actinomadura</taxon>
    </lineage>
</organism>
<evidence type="ECO:0000313" key="4">
    <source>
        <dbReference type="Proteomes" id="UP001596380"/>
    </source>
</evidence>
<accession>A0ABW2CSV0</accession>
<evidence type="ECO:0008006" key="5">
    <source>
        <dbReference type="Google" id="ProtNLM"/>
    </source>
</evidence>
<sequence length="306" mass="33420">MHRLVLPVRPPARRGGPRRPGPVPPVAAAFALACAAAACQAADPGAPAAVEHATVGGAHTPTGERVTGKPFDPARGRRLAWREDFTRRDVGPGRRWGWKTAAYPDCLSNPGNFKLDVLSAEALSVRSGELDITATDLGDGRWRTGLVTTGDSCDSGGRGFEVRSGDVITARVRFPSVATGAWPSIWTWRQGRNEIDVFEWHADRPDTLEFVNHVNHSARYWSSSLVQAGKWLDIAVRLGERRLTWYLGHPPGPMRTAYADRRGVGPDFHAHLVAAMAVDDGDLHALPERARPFTFQIASLTVHRPR</sequence>
<dbReference type="InterPro" id="IPR013320">
    <property type="entry name" value="ConA-like_dom_sf"/>
</dbReference>
<evidence type="ECO:0000256" key="2">
    <source>
        <dbReference type="SAM" id="SignalP"/>
    </source>
</evidence>
<feature type="region of interest" description="Disordered" evidence="1">
    <location>
        <begin position="1"/>
        <end position="21"/>
    </location>
</feature>